<dbReference type="PANTHER" id="PTHR30472:SF21">
    <property type="entry name" value="HEME-IRON TRANSPORT SYSTEM PERMEASE PROTEIN ISDF-RELATED"/>
    <property type="match status" value="1"/>
</dbReference>
<dbReference type="GO" id="GO:0005886">
    <property type="term" value="C:plasma membrane"/>
    <property type="evidence" value="ECO:0007669"/>
    <property type="project" value="UniProtKB-SubCell"/>
</dbReference>
<evidence type="ECO:0000256" key="7">
    <source>
        <dbReference type="ARBA" id="ARBA00022989"/>
    </source>
</evidence>
<feature type="transmembrane region" description="Helical" evidence="13">
    <location>
        <begin position="299"/>
        <end position="317"/>
    </location>
</feature>
<keyword evidence="5" id="KW-1003">Cell membrane</keyword>
<dbReference type="SUPFAM" id="SSF81345">
    <property type="entry name" value="ABC transporter involved in vitamin B12 uptake, BtuC"/>
    <property type="match status" value="1"/>
</dbReference>
<dbReference type="AlphaFoldDB" id="A0A8J7G739"/>
<feature type="transmembrane region" description="Helical" evidence="13">
    <location>
        <begin position="229"/>
        <end position="256"/>
    </location>
</feature>
<keyword evidence="9 13" id="KW-0472">Membrane</keyword>
<feature type="transmembrane region" description="Helical" evidence="13">
    <location>
        <begin position="268"/>
        <end position="287"/>
    </location>
</feature>
<comment type="subcellular location">
    <subcellularLocation>
        <location evidence="1">Cell membrane</location>
        <topology evidence="1">Multi-pass membrane protein</topology>
    </subcellularLocation>
</comment>
<evidence type="ECO:0000256" key="10">
    <source>
        <dbReference type="ARBA" id="ARBA00025320"/>
    </source>
</evidence>
<proteinExistence type="inferred from homology"/>
<evidence type="ECO:0000313" key="15">
    <source>
        <dbReference type="Proteomes" id="UP000622653"/>
    </source>
</evidence>
<dbReference type="PANTHER" id="PTHR30472">
    <property type="entry name" value="FERRIC ENTEROBACTIN TRANSPORT SYSTEM PERMEASE PROTEIN"/>
    <property type="match status" value="1"/>
</dbReference>
<dbReference type="FunFam" id="1.10.3470.10:FF:000001">
    <property type="entry name" value="Vitamin B12 ABC transporter permease BtuC"/>
    <property type="match status" value="1"/>
</dbReference>
<comment type="function">
    <text evidence="10">Part of the binding-protein-dependent transport system for heme-iron. Responsible for the translocation of the substrate across the membrane.</text>
</comment>
<evidence type="ECO:0000256" key="13">
    <source>
        <dbReference type="SAM" id="Phobius"/>
    </source>
</evidence>
<dbReference type="Proteomes" id="UP000622653">
    <property type="component" value="Unassembled WGS sequence"/>
</dbReference>
<evidence type="ECO:0000256" key="5">
    <source>
        <dbReference type="ARBA" id="ARBA00022475"/>
    </source>
</evidence>
<feature type="transmembrane region" description="Helical" evidence="13">
    <location>
        <begin position="186"/>
        <end position="204"/>
    </location>
</feature>
<protein>
    <recommendedName>
        <fullName evidence="3">Probable heme-iron transport system permease protein IsdF</fullName>
    </recommendedName>
    <alternativeName>
        <fullName evidence="12">Iron-regulated surface determinant protein F</fullName>
    </alternativeName>
    <alternativeName>
        <fullName evidence="11">Staphylococcal iron-regulated protein G</fullName>
    </alternativeName>
</protein>
<evidence type="ECO:0000256" key="8">
    <source>
        <dbReference type="ARBA" id="ARBA00023004"/>
    </source>
</evidence>
<dbReference type="GO" id="GO:0022857">
    <property type="term" value="F:transmembrane transporter activity"/>
    <property type="evidence" value="ECO:0007669"/>
    <property type="project" value="InterPro"/>
</dbReference>
<dbReference type="Gene3D" id="1.10.3470.10">
    <property type="entry name" value="ABC transporter involved in vitamin B12 uptake, BtuC"/>
    <property type="match status" value="1"/>
</dbReference>
<keyword evidence="8" id="KW-0408">Iron</keyword>
<evidence type="ECO:0000313" key="14">
    <source>
        <dbReference type="EMBL" id="MBF4500388.1"/>
    </source>
</evidence>
<dbReference type="CDD" id="cd06550">
    <property type="entry name" value="TM_ABC_iron-siderophores_like"/>
    <property type="match status" value="1"/>
</dbReference>
<comment type="similarity">
    <text evidence="2">Belongs to the binding-protein-dependent transport system permease family. FecCD subfamily.</text>
</comment>
<evidence type="ECO:0000256" key="2">
    <source>
        <dbReference type="ARBA" id="ARBA00007935"/>
    </source>
</evidence>
<dbReference type="InterPro" id="IPR000522">
    <property type="entry name" value="ABC_transptr_permease_BtuC"/>
</dbReference>
<evidence type="ECO:0000256" key="12">
    <source>
        <dbReference type="ARBA" id="ARBA00031465"/>
    </source>
</evidence>
<evidence type="ECO:0000256" key="9">
    <source>
        <dbReference type="ARBA" id="ARBA00023136"/>
    </source>
</evidence>
<dbReference type="GO" id="GO:0033214">
    <property type="term" value="P:siderophore-iron import into cell"/>
    <property type="evidence" value="ECO:0007669"/>
    <property type="project" value="TreeGrafter"/>
</dbReference>
<dbReference type="RefSeq" id="WP_194561829.1">
    <property type="nucleotide sequence ID" value="NZ_JADKPV010000001.1"/>
</dbReference>
<sequence length="326" mass="35221">MKQWFWIMSVTILLLLTIIMSATTGTLAVTPISFIQGLWSGHDPHVEIVKDLRLPRIVIAIFAGAALAVSGILLQAVMRNPLAEPGIIGVSAGASFTAVAAITLWPTLFFYMPFFAILGGAFAFYLVYRLSWSSGLDPLRMILIGVAINAVFTSLGQVLHFSGGISLSATSDVAMSQLAMRQWSDVRIIVMYVTLGLIAAFSLFRGCNHLSLSDATAHSLGVPVQRLRLVISAIAVLLASVATAVAGMFLFVGLLIPHISRRIVGTNHRYLIPFSALLGAWLILLSDTLGRTLIAPQEIPASVIVALIGGPFLIMLLRRERHFARF</sequence>
<evidence type="ECO:0000256" key="4">
    <source>
        <dbReference type="ARBA" id="ARBA00022448"/>
    </source>
</evidence>
<comment type="caution">
    <text evidence="14">The sequence shown here is derived from an EMBL/GenBank/DDBJ whole genome shotgun (WGS) entry which is preliminary data.</text>
</comment>
<dbReference type="Pfam" id="PF01032">
    <property type="entry name" value="FecCD"/>
    <property type="match status" value="1"/>
</dbReference>
<reference evidence="14" key="1">
    <citation type="submission" date="2020-11" db="EMBL/GenBank/DDBJ databases">
        <title>Multidrug resistant novel bacterium Savagea serpentis sp. nov., isolated from the scats of a vine snake (Ahaetulla nasuta).</title>
        <authorList>
            <person name="Venkata Ramana V."/>
            <person name="Vikas Patil S."/>
            <person name="Yogita Lugani V."/>
        </authorList>
    </citation>
    <scope>NUCLEOTIDE SEQUENCE</scope>
    <source>
        <strain evidence="14">SN6</strain>
    </source>
</reference>
<organism evidence="14 15">
    <name type="scientific">Savagea serpentis</name>
    <dbReference type="NCBI Taxonomy" id="2785297"/>
    <lineage>
        <taxon>Bacteria</taxon>
        <taxon>Bacillati</taxon>
        <taxon>Bacillota</taxon>
        <taxon>Bacilli</taxon>
        <taxon>Bacillales</taxon>
        <taxon>Caryophanaceae</taxon>
        <taxon>Savagea</taxon>
    </lineage>
</organism>
<evidence type="ECO:0000256" key="3">
    <source>
        <dbReference type="ARBA" id="ARBA00018524"/>
    </source>
</evidence>
<keyword evidence="6 13" id="KW-0812">Transmembrane</keyword>
<dbReference type="InterPro" id="IPR037294">
    <property type="entry name" value="ABC_BtuC-like"/>
</dbReference>
<feature type="transmembrane region" description="Helical" evidence="13">
    <location>
        <begin position="111"/>
        <end position="131"/>
    </location>
</feature>
<feature type="transmembrane region" description="Helical" evidence="13">
    <location>
        <begin position="52"/>
        <end position="74"/>
    </location>
</feature>
<dbReference type="EMBL" id="JADKPV010000001">
    <property type="protein sequence ID" value="MBF4500388.1"/>
    <property type="molecule type" value="Genomic_DNA"/>
</dbReference>
<evidence type="ECO:0000256" key="11">
    <source>
        <dbReference type="ARBA" id="ARBA00031149"/>
    </source>
</evidence>
<accession>A0A8J7G739</accession>
<name>A0A8J7G739_9BACL</name>
<keyword evidence="7 13" id="KW-1133">Transmembrane helix</keyword>
<gene>
    <name evidence="14" type="ORF">IRY55_03340</name>
</gene>
<keyword evidence="15" id="KW-1185">Reference proteome</keyword>
<evidence type="ECO:0000256" key="1">
    <source>
        <dbReference type="ARBA" id="ARBA00004651"/>
    </source>
</evidence>
<keyword evidence="4" id="KW-0813">Transport</keyword>
<evidence type="ECO:0000256" key="6">
    <source>
        <dbReference type="ARBA" id="ARBA00022692"/>
    </source>
</evidence>